<sequence>MQLQSVLFSLFLATAVVAKGDGNKTLSTAGECKEMKSLNKLVELASNTTKLDKVTKNNATKIAEIQAKASDASTQLDTLQSNSTLMSACAVIDAEAAEEDQCQETFCKFMDGLQKFVDVANNQTKLDKLTDGNTTKEADIKAKAATAQTKLTAMQSNSTLVSACDALKTSKDGTSTSASSAASTTTAAAKSAAMILKGASAGGAVLSTLIAVSIGMFML</sequence>
<organism evidence="2 3">
    <name type="scientific">Mollisia scopiformis</name>
    <name type="common">Conifer needle endophyte fungus</name>
    <name type="synonym">Phialocephala scopiformis</name>
    <dbReference type="NCBI Taxonomy" id="149040"/>
    <lineage>
        <taxon>Eukaryota</taxon>
        <taxon>Fungi</taxon>
        <taxon>Dikarya</taxon>
        <taxon>Ascomycota</taxon>
        <taxon>Pezizomycotina</taxon>
        <taxon>Leotiomycetes</taxon>
        <taxon>Helotiales</taxon>
        <taxon>Mollisiaceae</taxon>
        <taxon>Mollisia</taxon>
    </lineage>
</organism>
<dbReference type="AlphaFoldDB" id="A0A194X463"/>
<evidence type="ECO:0000313" key="2">
    <source>
        <dbReference type="EMBL" id="KUJ14966.1"/>
    </source>
</evidence>
<protein>
    <submittedName>
        <fullName evidence="2">Uncharacterized protein</fullName>
    </submittedName>
</protein>
<evidence type="ECO:0000256" key="1">
    <source>
        <dbReference type="SAM" id="SignalP"/>
    </source>
</evidence>
<keyword evidence="3" id="KW-1185">Reference proteome</keyword>
<feature type="chain" id="PRO_5008267828" evidence="1">
    <location>
        <begin position="19"/>
        <end position="219"/>
    </location>
</feature>
<reference evidence="2 3" key="1">
    <citation type="submission" date="2015-10" db="EMBL/GenBank/DDBJ databases">
        <title>Full genome of DAOMC 229536 Phialocephala scopiformis, a fungal endophyte of spruce producing the potent anti-insectan compound rugulosin.</title>
        <authorList>
            <consortium name="DOE Joint Genome Institute"/>
            <person name="Walker A.K."/>
            <person name="Frasz S.L."/>
            <person name="Seifert K.A."/>
            <person name="Miller J.D."/>
            <person name="Mondo S.J."/>
            <person name="Labutti K."/>
            <person name="Lipzen A."/>
            <person name="Dockter R."/>
            <person name="Kennedy M."/>
            <person name="Grigoriev I.V."/>
            <person name="Spatafora J.W."/>
        </authorList>
    </citation>
    <scope>NUCLEOTIDE SEQUENCE [LARGE SCALE GENOMIC DNA]</scope>
    <source>
        <strain evidence="2 3">CBS 120377</strain>
    </source>
</reference>
<dbReference type="KEGG" id="psco:LY89DRAFT_588749"/>
<keyword evidence="1" id="KW-0732">Signal</keyword>
<dbReference type="OrthoDB" id="5243723at2759"/>
<dbReference type="GeneID" id="28819224"/>
<accession>A0A194X463</accession>
<dbReference type="EMBL" id="KQ947419">
    <property type="protein sequence ID" value="KUJ14966.1"/>
    <property type="molecule type" value="Genomic_DNA"/>
</dbReference>
<dbReference type="InParanoid" id="A0A194X463"/>
<dbReference type="Proteomes" id="UP000070700">
    <property type="component" value="Unassembled WGS sequence"/>
</dbReference>
<gene>
    <name evidence="2" type="ORF">LY89DRAFT_588749</name>
</gene>
<proteinExistence type="predicted"/>
<name>A0A194X463_MOLSC</name>
<dbReference type="RefSeq" id="XP_018069321.1">
    <property type="nucleotide sequence ID" value="XM_018209498.1"/>
</dbReference>
<feature type="signal peptide" evidence="1">
    <location>
        <begin position="1"/>
        <end position="18"/>
    </location>
</feature>
<evidence type="ECO:0000313" key="3">
    <source>
        <dbReference type="Proteomes" id="UP000070700"/>
    </source>
</evidence>